<dbReference type="SUPFAM" id="SSF55486">
    <property type="entry name" value="Metalloproteases ('zincins'), catalytic domain"/>
    <property type="match status" value="1"/>
</dbReference>
<name>A0A1H0LX30_9PSEU</name>
<gene>
    <name evidence="2" type="ORF">SAMN05192558_104321</name>
</gene>
<dbReference type="OrthoDB" id="5197702at2"/>
<accession>A0A1H0LX30</accession>
<protein>
    <submittedName>
        <fullName evidence="2">Metallo-peptidase family M12B Reprolysin-like</fullName>
    </submittedName>
</protein>
<dbReference type="RefSeq" id="WP_133794479.1">
    <property type="nucleotide sequence ID" value="NZ_FNDV01000005.1"/>
</dbReference>
<dbReference type="InterPro" id="IPR024079">
    <property type="entry name" value="MetalloPept_cat_dom_sf"/>
</dbReference>
<reference evidence="3" key="1">
    <citation type="submission" date="2016-10" db="EMBL/GenBank/DDBJ databases">
        <authorList>
            <person name="Varghese N."/>
            <person name="Submissions S."/>
        </authorList>
    </citation>
    <scope>NUCLEOTIDE SEQUENCE [LARGE SCALE GENOMIC DNA]</scope>
    <source>
        <strain evidence="3">IBRC-M 10655</strain>
    </source>
</reference>
<dbReference type="AlphaFoldDB" id="A0A1H0LX30"/>
<feature type="signal peptide" evidence="1">
    <location>
        <begin position="1"/>
        <end position="26"/>
    </location>
</feature>
<proteinExistence type="predicted"/>
<feature type="chain" id="PRO_5011713353" evidence="1">
    <location>
        <begin position="27"/>
        <end position="246"/>
    </location>
</feature>
<evidence type="ECO:0000313" key="3">
    <source>
        <dbReference type="Proteomes" id="UP000199651"/>
    </source>
</evidence>
<sequence length="246" mass="25379">MFRRLTLIAAITAATAVTTTNGPATADPVVLPDIDGGLLSCTQLVPHVLSLDNTPVRLDLRILLDGASQSEAQTAVAAMRRAYEPAGITVADSYQAVSFTGVDAPGLNQQAKDFYGGARPAGIDVVYTMTTKDITAAGVTGNNVAGLADCIGGVRYPDRAFAVGEVHGVGTPLLPIPVSDGTGKILAHEVGHLLGGHHHYSSPEGLLASDPNALTLMGPTLSLISLRFSTLNTLMVKGHAQSYATP</sequence>
<evidence type="ECO:0000313" key="2">
    <source>
        <dbReference type="EMBL" id="SDO72769.1"/>
    </source>
</evidence>
<dbReference type="EMBL" id="FNJB01000004">
    <property type="protein sequence ID" value="SDO72769.1"/>
    <property type="molecule type" value="Genomic_DNA"/>
</dbReference>
<dbReference type="Proteomes" id="UP000199651">
    <property type="component" value="Unassembled WGS sequence"/>
</dbReference>
<organism evidence="2 3">
    <name type="scientific">Actinokineospora alba</name>
    <dbReference type="NCBI Taxonomy" id="504798"/>
    <lineage>
        <taxon>Bacteria</taxon>
        <taxon>Bacillati</taxon>
        <taxon>Actinomycetota</taxon>
        <taxon>Actinomycetes</taxon>
        <taxon>Pseudonocardiales</taxon>
        <taxon>Pseudonocardiaceae</taxon>
        <taxon>Actinokineospora</taxon>
    </lineage>
</organism>
<dbReference type="Gene3D" id="3.40.390.10">
    <property type="entry name" value="Collagenase (Catalytic Domain)"/>
    <property type="match status" value="1"/>
</dbReference>
<keyword evidence="1" id="KW-0732">Signal</keyword>
<evidence type="ECO:0000256" key="1">
    <source>
        <dbReference type="SAM" id="SignalP"/>
    </source>
</evidence>
<dbReference type="GO" id="GO:0008237">
    <property type="term" value="F:metallopeptidase activity"/>
    <property type="evidence" value="ECO:0007669"/>
    <property type="project" value="InterPro"/>
</dbReference>
<keyword evidence="3" id="KW-1185">Reference proteome</keyword>
<dbReference type="Pfam" id="PF13582">
    <property type="entry name" value="Reprolysin_3"/>
    <property type="match status" value="1"/>
</dbReference>